<feature type="region of interest" description="Disordered" evidence="1">
    <location>
        <begin position="133"/>
        <end position="196"/>
    </location>
</feature>
<dbReference type="Proteomes" id="UP000001072">
    <property type="component" value="Unassembled WGS sequence"/>
</dbReference>
<feature type="region of interest" description="Disordered" evidence="1">
    <location>
        <begin position="225"/>
        <end position="261"/>
    </location>
</feature>
<organism evidence="3">
    <name type="scientific">Melampsora larici-populina (strain 98AG31 / pathotype 3-4-7)</name>
    <name type="common">Poplar leaf rust fungus</name>
    <dbReference type="NCBI Taxonomy" id="747676"/>
    <lineage>
        <taxon>Eukaryota</taxon>
        <taxon>Fungi</taxon>
        <taxon>Dikarya</taxon>
        <taxon>Basidiomycota</taxon>
        <taxon>Pucciniomycotina</taxon>
        <taxon>Pucciniomycetes</taxon>
        <taxon>Pucciniales</taxon>
        <taxon>Melampsoraceae</taxon>
        <taxon>Melampsora</taxon>
    </lineage>
</organism>
<evidence type="ECO:0000313" key="2">
    <source>
        <dbReference type="EMBL" id="EGG00597.1"/>
    </source>
</evidence>
<proteinExistence type="predicted"/>
<name>F4S3U7_MELLP</name>
<dbReference type="EMBL" id="GL883145">
    <property type="protein sequence ID" value="EGG00597.1"/>
    <property type="molecule type" value="Genomic_DNA"/>
</dbReference>
<dbReference type="KEGG" id="mlr:MELLADRAFT_93074"/>
<reference evidence="3" key="1">
    <citation type="journal article" date="2011" name="Proc. Natl. Acad. Sci. U.S.A.">
        <title>Obligate biotrophy features unraveled by the genomic analysis of rust fungi.</title>
        <authorList>
            <person name="Duplessis S."/>
            <person name="Cuomo C.A."/>
            <person name="Lin Y.-C."/>
            <person name="Aerts A."/>
            <person name="Tisserant E."/>
            <person name="Veneault-Fourrey C."/>
            <person name="Joly D.L."/>
            <person name="Hacquard S."/>
            <person name="Amselem J."/>
            <person name="Cantarel B.L."/>
            <person name="Chiu R."/>
            <person name="Coutinho P.M."/>
            <person name="Feau N."/>
            <person name="Field M."/>
            <person name="Frey P."/>
            <person name="Gelhaye E."/>
            <person name="Goldberg J."/>
            <person name="Grabherr M.G."/>
            <person name="Kodira C.D."/>
            <person name="Kohler A."/>
            <person name="Kuees U."/>
            <person name="Lindquist E.A."/>
            <person name="Lucas S.M."/>
            <person name="Mago R."/>
            <person name="Mauceli E."/>
            <person name="Morin E."/>
            <person name="Murat C."/>
            <person name="Pangilinan J.L."/>
            <person name="Park R."/>
            <person name="Pearson M."/>
            <person name="Quesneville H."/>
            <person name="Rouhier N."/>
            <person name="Sakthikumar S."/>
            <person name="Salamov A.A."/>
            <person name="Schmutz J."/>
            <person name="Selles B."/>
            <person name="Shapiro H."/>
            <person name="Tanguay P."/>
            <person name="Tuskan G.A."/>
            <person name="Henrissat B."/>
            <person name="Van de Peer Y."/>
            <person name="Rouze P."/>
            <person name="Ellis J.G."/>
            <person name="Dodds P.N."/>
            <person name="Schein J.E."/>
            <person name="Zhong S."/>
            <person name="Hamelin R.C."/>
            <person name="Grigoriev I.V."/>
            <person name="Szabo L.J."/>
            <person name="Martin F."/>
        </authorList>
    </citation>
    <scope>NUCLEOTIDE SEQUENCE [LARGE SCALE GENOMIC DNA]</scope>
    <source>
        <strain evidence="3">98AG31 / pathotype 3-4-7</strain>
    </source>
</reference>
<dbReference type="AlphaFoldDB" id="F4S3U7"/>
<keyword evidence="3" id="KW-1185">Reference proteome</keyword>
<sequence>MSFRATCVIFPISAITTIEEVSTNRLIILEDDDVTKWLHHQLTRPTINPNNRWLNDSNTNTPTSNSSRLDSPRSQLISSNMSRASGYETNESQPRRTSRITTPARLDPGMIQPSQDSRCGLFLPPLQLHSSIASSAVNPTGRKRGRTTSISDSETASSHVPCNQPHRSNLTGNKKKKKIGQKKPLPPPSHPFNQKPKSDMTIIIAGCFHCFNGYGCFRKIEPKQISGQGPSIDLRQDSDEENTRIRKRSKTNPDPKEDNYDDIALYFGAPTAGDKDFN</sequence>
<feature type="compositionally biased region" description="Polar residues" evidence="1">
    <location>
        <begin position="68"/>
        <end position="92"/>
    </location>
</feature>
<dbReference type="InParanoid" id="F4S3U7"/>
<accession>F4S3U7</accession>
<dbReference type="VEuPathDB" id="FungiDB:MELLADRAFT_93074"/>
<dbReference type="HOGENOM" id="CLU_091778_0_0_1"/>
<protein>
    <submittedName>
        <fullName evidence="2">Uncharacterized protein</fullName>
    </submittedName>
</protein>
<evidence type="ECO:0000256" key="1">
    <source>
        <dbReference type="SAM" id="MobiDB-lite"/>
    </source>
</evidence>
<feature type="compositionally biased region" description="Basic and acidic residues" evidence="1">
    <location>
        <begin position="234"/>
        <end position="244"/>
    </location>
</feature>
<dbReference type="RefSeq" id="XP_007416051.1">
    <property type="nucleotide sequence ID" value="XM_007415989.1"/>
</dbReference>
<feature type="compositionally biased region" description="Low complexity" evidence="1">
    <location>
        <begin position="55"/>
        <end position="67"/>
    </location>
</feature>
<gene>
    <name evidence="2" type="ORF">MELLADRAFT_93074</name>
</gene>
<dbReference type="GeneID" id="18936458"/>
<feature type="region of interest" description="Disordered" evidence="1">
    <location>
        <begin position="48"/>
        <end position="118"/>
    </location>
</feature>
<feature type="compositionally biased region" description="Polar residues" evidence="1">
    <location>
        <begin position="147"/>
        <end position="172"/>
    </location>
</feature>
<evidence type="ECO:0000313" key="3">
    <source>
        <dbReference type="Proteomes" id="UP000001072"/>
    </source>
</evidence>